<evidence type="ECO:0000313" key="3">
    <source>
        <dbReference type="Proteomes" id="UP000655759"/>
    </source>
</evidence>
<reference evidence="2" key="1">
    <citation type="submission" date="2021-02" db="EMBL/GenBank/DDBJ databases">
        <authorList>
            <person name="Han P."/>
        </authorList>
    </citation>
    <scope>NUCLEOTIDE SEQUENCE</scope>
    <source>
        <strain evidence="2">Candidatus Nitrosotenuis uzonensis 5A</strain>
    </source>
</reference>
<feature type="transmembrane region" description="Helical" evidence="1">
    <location>
        <begin position="118"/>
        <end position="140"/>
    </location>
</feature>
<name>A0A812EVZ7_9ARCH</name>
<dbReference type="AlphaFoldDB" id="A0A812EVZ7"/>
<keyword evidence="1" id="KW-0472">Membrane</keyword>
<proteinExistence type="predicted"/>
<keyword evidence="1" id="KW-1133">Transmembrane helix</keyword>
<sequence length="150" mass="17515">MKTSYREYLKLNKNLIISFLVALTASAAVAQLFSEEESYVNSSYTVIVDFTVFYSSFSILFYIDNRKRYRLPDDKTDNKQLKKDLVKIISSLGVGEIIYMATRWYLQYYFLTLEYEPYIASTIAHLASTLVYMIAVNLSVKFTRLYKHDA</sequence>
<comment type="caution">
    <text evidence="2">The sequence shown here is derived from an EMBL/GenBank/DDBJ whole genome shotgun (WGS) entry which is preliminary data.</text>
</comment>
<dbReference type="Proteomes" id="UP000655759">
    <property type="component" value="Unassembled WGS sequence"/>
</dbReference>
<protein>
    <submittedName>
        <fullName evidence="2">Uncharacterized protein</fullName>
    </submittedName>
</protein>
<dbReference type="EMBL" id="CAJNAQ010000005">
    <property type="protein sequence ID" value="CAE6492852.1"/>
    <property type="molecule type" value="Genomic_DNA"/>
</dbReference>
<keyword evidence="1" id="KW-0812">Transmembrane</keyword>
<organism evidence="2 3">
    <name type="scientific">Candidatus Nitrosotenuis uzonensis</name>
    <dbReference type="NCBI Taxonomy" id="1407055"/>
    <lineage>
        <taxon>Archaea</taxon>
        <taxon>Nitrososphaerota</taxon>
        <taxon>Candidatus Nitrosotenuis</taxon>
    </lineage>
</organism>
<accession>A0A812EVZ7</accession>
<feature type="transmembrane region" description="Helical" evidence="1">
    <location>
        <begin position="84"/>
        <end position="106"/>
    </location>
</feature>
<evidence type="ECO:0000256" key="1">
    <source>
        <dbReference type="SAM" id="Phobius"/>
    </source>
</evidence>
<evidence type="ECO:0000313" key="2">
    <source>
        <dbReference type="EMBL" id="CAE6492852.1"/>
    </source>
</evidence>
<dbReference type="RefSeq" id="WP_205098897.1">
    <property type="nucleotide sequence ID" value="NZ_CAJNAQ010000005.1"/>
</dbReference>
<feature type="transmembrane region" description="Helical" evidence="1">
    <location>
        <begin position="43"/>
        <end position="63"/>
    </location>
</feature>
<gene>
    <name evidence="2" type="ORF">NUZ5A_50086</name>
</gene>